<proteinExistence type="predicted"/>
<dbReference type="AlphaFoldDB" id="A0AAD5WEE4"/>
<reference evidence="2" key="1">
    <citation type="submission" date="2021-06" db="EMBL/GenBank/DDBJ databases">
        <title>Parelaphostrongylus tenuis whole genome reference sequence.</title>
        <authorList>
            <person name="Garwood T.J."/>
            <person name="Larsen P.A."/>
            <person name="Fountain-Jones N.M."/>
            <person name="Garbe J.R."/>
            <person name="Macchietto M.G."/>
            <person name="Kania S.A."/>
            <person name="Gerhold R.W."/>
            <person name="Richards J.E."/>
            <person name="Wolf T.M."/>
        </authorList>
    </citation>
    <scope>NUCLEOTIDE SEQUENCE</scope>
    <source>
        <strain evidence="2">MNPRO001-30</strain>
        <tissue evidence="2">Meninges</tissue>
    </source>
</reference>
<evidence type="ECO:0000256" key="1">
    <source>
        <dbReference type="SAM" id="MobiDB-lite"/>
    </source>
</evidence>
<keyword evidence="3" id="KW-1185">Reference proteome</keyword>
<feature type="region of interest" description="Disordered" evidence="1">
    <location>
        <begin position="1"/>
        <end position="36"/>
    </location>
</feature>
<comment type="caution">
    <text evidence="2">The sequence shown here is derived from an EMBL/GenBank/DDBJ whole genome shotgun (WGS) entry which is preliminary data.</text>
</comment>
<gene>
    <name evidence="2" type="ORF">KIN20_027768</name>
</gene>
<dbReference type="EMBL" id="JAHQIW010005726">
    <property type="protein sequence ID" value="KAJ1366953.1"/>
    <property type="molecule type" value="Genomic_DNA"/>
</dbReference>
<name>A0AAD5WEE4_PARTN</name>
<sequence length="81" mass="9576">MSSAPQKNHRFDEPWNISKSGRIEDRPRKSRPTISLTQETFRRSATDFNIVGSLRCSNKIFSNQRMQRKKHCQEYYDAAQL</sequence>
<organism evidence="2 3">
    <name type="scientific">Parelaphostrongylus tenuis</name>
    <name type="common">Meningeal worm</name>
    <dbReference type="NCBI Taxonomy" id="148309"/>
    <lineage>
        <taxon>Eukaryota</taxon>
        <taxon>Metazoa</taxon>
        <taxon>Ecdysozoa</taxon>
        <taxon>Nematoda</taxon>
        <taxon>Chromadorea</taxon>
        <taxon>Rhabditida</taxon>
        <taxon>Rhabditina</taxon>
        <taxon>Rhabditomorpha</taxon>
        <taxon>Strongyloidea</taxon>
        <taxon>Metastrongylidae</taxon>
        <taxon>Parelaphostrongylus</taxon>
    </lineage>
</organism>
<dbReference type="Proteomes" id="UP001196413">
    <property type="component" value="Unassembled WGS sequence"/>
</dbReference>
<accession>A0AAD5WEE4</accession>
<protein>
    <submittedName>
        <fullName evidence="2">Uncharacterized protein</fullName>
    </submittedName>
</protein>
<evidence type="ECO:0000313" key="3">
    <source>
        <dbReference type="Proteomes" id="UP001196413"/>
    </source>
</evidence>
<evidence type="ECO:0000313" key="2">
    <source>
        <dbReference type="EMBL" id="KAJ1366953.1"/>
    </source>
</evidence>